<evidence type="ECO:0000313" key="6">
    <source>
        <dbReference type="Proteomes" id="UP000238762"/>
    </source>
</evidence>
<dbReference type="PROSITE" id="PS50082">
    <property type="entry name" value="WD_REPEATS_2"/>
    <property type="match status" value="7"/>
</dbReference>
<evidence type="ECO:0000259" key="4">
    <source>
        <dbReference type="PROSITE" id="PS50011"/>
    </source>
</evidence>
<dbReference type="PROSITE" id="PS50011">
    <property type="entry name" value="PROTEIN_KINASE_DOM"/>
    <property type="match status" value="1"/>
</dbReference>
<dbReference type="PROSITE" id="PS00678">
    <property type="entry name" value="WD_REPEATS_1"/>
    <property type="match status" value="2"/>
</dbReference>
<keyword evidence="5" id="KW-0723">Serine/threonine-protein kinase</keyword>
<accession>A0A2T1C1X1</accession>
<proteinExistence type="predicted"/>
<evidence type="ECO:0000313" key="5">
    <source>
        <dbReference type="EMBL" id="PSB02261.1"/>
    </source>
</evidence>
<dbReference type="Pfam" id="PF00069">
    <property type="entry name" value="Pkinase"/>
    <property type="match status" value="1"/>
</dbReference>
<name>A0A2T1C1X1_9CYAN</name>
<dbReference type="CDD" id="cd14014">
    <property type="entry name" value="STKc_PknB_like"/>
    <property type="match status" value="1"/>
</dbReference>
<reference evidence="5 6" key="1">
    <citation type="submission" date="2018-02" db="EMBL/GenBank/DDBJ databases">
        <authorList>
            <person name="Cohen D.B."/>
            <person name="Kent A.D."/>
        </authorList>
    </citation>
    <scope>NUCLEOTIDE SEQUENCE [LARGE SCALE GENOMIC DNA]</scope>
    <source>
        <strain evidence="5 6">CCAP 1448/3</strain>
    </source>
</reference>
<evidence type="ECO:0000256" key="1">
    <source>
        <dbReference type="ARBA" id="ARBA00022574"/>
    </source>
</evidence>
<dbReference type="Gene3D" id="2.130.10.10">
    <property type="entry name" value="YVTN repeat-like/Quinoprotein amine dehydrogenase"/>
    <property type="match status" value="2"/>
</dbReference>
<dbReference type="PANTHER" id="PTHR19879:SF9">
    <property type="entry name" value="TRANSCRIPTION INITIATION FACTOR TFIID SUBUNIT 5"/>
    <property type="match status" value="1"/>
</dbReference>
<dbReference type="InterPro" id="IPR001680">
    <property type="entry name" value="WD40_rpt"/>
</dbReference>
<feature type="repeat" description="WD" evidence="3">
    <location>
        <begin position="565"/>
        <end position="598"/>
    </location>
</feature>
<dbReference type="AlphaFoldDB" id="A0A2T1C1X1"/>
<dbReference type="Gene3D" id="3.30.200.20">
    <property type="entry name" value="Phosphorylase Kinase, domain 1"/>
    <property type="match status" value="1"/>
</dbReference>
<feature type="domain" description="Protein kinase" evidence="4">
    <location>
        <begin position="34"/>
        <end position="279"/>
    </location>
</feature>
<feature type="repeat" description="WD" evidence="3">
    <location>
        <begin position="394"/>
        <end position="435"/>
    </location>
</feature>
<dbReference type="PANTHER" id="PTHR19879">
    <property type="entry name" value="TRANSCRIPTION INITIATION FACTOR TFIID"/>
    <property type="match status" value="1"/>
</dbReference>
<feature type="repeat" description="WD" evidence="3">
    <location>
        <begin position="522"/>
        <end position="564"/>
    </location>
</feature>
<dbReference type="CDD" id="cd00200">
    <property type="entry name" value="WD40"/>
    <property type="match status" value="1"/>
</dbReference>
<dbReference type="GO" id="GO:0004674">
    <property type="term" value="F:protein serine/threonine kinase activity"/>
    <property type="evidence" value="ECO:0007669"/>
    <property type="project" value="UniProtKB-KW"/>
</dbReference>
<keyword evidence="6" id="KW-1185">Reference proteome</keyword>
<keyword evidence="1 3" id="KW-0853">WD repeat</keyword>
<dbReference type="OrthoDB" id="494465at2"/>
<organism evidence="5 6">
    <name type="scientific">Merismopedia glauca CCAP 1448/3</name>
    <dbReference type="NCBI Taxonomy" id="1296344"/>
    <lineage>
        <taxon>Bacteria</taxon>
        <taxon>Bacillati</taxon>
        <taxon>Cyanobacteriota</taxon>
        <taxon>Cyanophyceae</taxon>
        <taxon>Synechococcales</taxon>
        <taxon>Merismopediaceae</taxon>
        <taxon>Merismopedia</taxon>
    </lineage>
</organism>
<dbReference type="InterPro" id="IPR019775">
    <property type="entry name" value="WD40_repeat_CS"/>
</dbReference>
<evidence type="ECO:0000256" key="3">
    <source>
        <dbReference type="PROSITE-ProRule" id="PRU00221"/>
    </source>
</evidence>
<reference evidence="5 6" key="2">
    <citation type="submission" date="2018-03" db="EMBL/GenBank/DDBJ databases">
        <title>The ancient ancestry and fast evolution of plastids.</title>
        <authorList>
            <person name="Moore K.R."/>
            <person name="Magnabosco C."/>
            <person name="Momper L."/>
            <person name="Gold D.A."/>
            <person name="Bosak T."/>
            <person name="Fournier G.P."/>
        </authorList>
    </citation>
    <scope>NUCLEOTIDE SEQUENCE [LARGE SCALE GENOMIC DNA]</scope>
    <source>
        <strain evidence="5 6">CCAP 1448/3</strain>
    </source>
</reference>
<sequence length="598" mass="66220">MSYCSNPNCPKPHSPGSGKFCLRCGHKLLLGDRYRLYRLIGKGTLGRTFLAKDEGKLSQPVCTIKEFLPPLQSPPYTEAAATLFEKQALVLEQIGNRPHIPEVLAYFTQNQQQLLVTKFIEGQNLAEELAQQGTFTESKIRELLTNLLPVLVVIHSRQIIHRDIKPENLIRSSINQELFLVDFGNVDLIASPHGHIAPEQTQGKTRFASDIYSLGSSCMELFTNIKPEQWRGKTKLLGNWLQPLSSNLASILKRMLEPDLKQRYTSAREVLRDLHSPPVTITPAPLAEPPSTSDKDPLQQTWSCIHTIKVPEVFAGIKTVAISPQGNLIASCSDDRTLKTWDSETFREVSVFIGHNDLIRQAIFTPDGEYILTASNDKTIRQWNVETGRTERVFAGHTQAIASIAFNPTRQILASGSLDRQIKLWDWQTGLETRTLSNHTNYIRALAFSPDSQLLASGSDDRTCKLWEIATGEQISNLVATNWLQSLAFSPDGTLIAGGTVDNQILVWDVASAKLSFTLSGHQGIIAGIESVAFSPNGQILASAGAEDKTIKLWHIKTQTLLTTLSGHRAGVSSIVFSPDGRMLVSGSYDKSLKFWLS</sequence>
<dbReference type="SUPFAM" id="SSF50978">
    <property type="entry name" value="WD40 repeat-like"/>
    <property type="match status" value="1"/>
</dbReference>
<dbReference type="NCBIfam" id="NF045510">
    <property type="entry name" value="4Cys_prefix_kin"/>
    <property type="match status" value="1"/>
</dbReference>
<dbReference type="SMART" id="SM00220">
    <property type="entry name" value="S_TKc"/>
    <property type="match status" value="1"/>
</dbReference>
<feature type="repeat" description="WD" evidence="3">
    <location>
        <begin position="436"/>
        <end position="477"/>
    </location>
</feature>
<dbReference type="InterPro" id="IPR020472">
    <property type="entry name" value="WD40_PAC1"/>
</dbReference>
<keyword evidence="5" id="KW-0418">Kinase</keyword>
<dbReference type="InterPro" id="IPR000719">
    <property type="entry name" value="Prot_kinase_dom"/>
</dbReference>
<gene>
    <name evidence="5" type="ORF">C7B64_14115</name>
</gene>
<feature type="repeat" description="WD" evidence="3">
    <location>
        <begin position="352"/>
        <end position="393"/>
    </location>
</feature>
<dbReference type="SMART" id="SM00320">
    <property type="entry name" value="WD40"/>
    <property type="match status" value="7"/>
</dbReference>
<protein>
    <submittedName>
        <fullName evidence="5">Serine/threonine protein kinase</fullName>
    </submittedName>
</protein>
<dbReference type="Pfam" id="PF00400">
    <property type="entry name" value="WD40"/>
    <property type="match status" value="7"/>
</dbReference>
<feature type="repeat" description="WD" evidence="3">
    <location>
        <begin position="317"/>
        <end position="351"/>
    </location>
</feature>
<dbReference type="RefSeq" id="WP_106289301.1">
    <property type="nucleotide sequence ID" value="NZ_CAWNTC010000082.1"/>
</dbReference>
<dbReference type="PRINTS" id="PR00320">
    <property type="entry name" value="GPROTEINBRPT"/>
</dbReference>
<dbReference type="Proteomes" id="UP000238762">
    <property type="component" value="Unassembled WGS sequence"/>
</dbReference>
<dbReference type="EMBL" id="PVWJ01000067">
    <property type="protein sequence ID" value="PSB02261.1"/>
    <property type="molecule type" value="Genomic_DNA"/>
</dbReference>
<dbReference type="GO" id="GO:0005524">
    <property type="term" value="F:ATP binding"/>
    <property type="evidence" value="ECO:0007669"/>
    <property type="project" value="InterPro"/>
</dbReference>
<evidence type="ECO:0000256" key="2">
    <source>
        <dbReference type="ARBA" id="ARBA00022737"/>
    </source>
</evidence>
<keyword evidence="2" id="KW-0677">Repeat</keyword>
<dbReference type="Gene3D" id="1.10.510.10">
    <property type="entry name" value="Transferase(Phosphotransferase) domain 1"/>
    <property type="match status" value="1"/>
</dbReference>
<dbReference type="InterPro" id="IPR036322">
    <property type="entry name" value="WD40_repeat_dom_sf"/>
</dbReference>
<dbReference type="SUPFAM" id="SSF56112">
    <property type="entry name" value="Protein kinase-like (PK-like)"/>
    <property type="match status" value="1"/>
</dbReference>
<dbReference type="InterPro" id="IPR015943">
    <property type="entry name" value="WD40/YVTN_repeat-like_dom_sf"/>
</dbReference>
<dbReference type="InterPro" id="IPR011009">
    <property type="entry name" value="Kinase-like_dom_sf"/>
</dbReference>
<dbReference type="PROSITE" id="PS50294">
    <property type="entry name" value="WD_REPEATS_REGION"/>
    <property type="match status" value="5"/>
</dbReference>
<comment type="caution">
    <text evidence="5">The sequence shown here is derived from an EMBL/GenBank/DDBJ whole genome shotgun (WGS) entry which is preliminary data.</text>
</comment>
<feature type="repeat" description="WD" evidence="3">
    <location>
        <begin position="484"/>
        <end position="518"/>
    </location>
</feature>
<keyword evidence="5" id="KW-0808">Transferase</keyword>